<dbReference type="AlphaFoldDB" id="A0A0F9W1B3"/>
<organism evidence="1">
    <name type="scientific">marine sediment metagenome</name>
    <dbReference type="NCBI Taxonomy" id="412755"/>
    <lineage>
        <taxon>unclassified sequences</taxon>
        <taxon>metagenomes</taxon>
        <taxon>ecological metagenomes</taxon>
    </lineage>
</organism>
<comment type="caution">
    <text evidence="1">The sequence shown here is derived from an EMBL/GenBank/DDBJ whole genome shotgun (WGS) entry which is preliminary data.</text>
</comment>
<name>A0A0F9W1B3_9ZZZZ</name>
<proteinExistence type="predicted"/>
<accession>A0A0F9W1B3</accession>
<sequence>MPTLQLELLADYFQFYLQDGAASDDLFQAWSAAAVARMLVMESAVQGKVVDASGVHSWLKSWALHISATSFLKMKT</sequence>
<dbReference type="EMBL" id="LAZR01000005">
    <property type="protein sequence ID" value="KKO10120.1"/>
    <property type="molecule type" value="Genomic_DNA"/>
</dbReference>
<reference evidence="1" key="1">
    <citation type="journal article" date="2015" name="Nature">
        <title>Complex archaea that bridge the gap between prokaryotes and eukaryotes.</title>
        <authorList>
            <person name="Spang A."/>
            <person name="Saw J.H."/>
            <person name="Jorgensen S.L."/>
            <person name="Zaremba-Niedzwiedzka K."/>
            <person name="Martijn J."/>
            <person name="Lind A.E."/>
            <person name="van Eijk R."/>
            <person name="Schleper C."/>
            <person name="Guy L."/>
            <person name="Ettema T.J."/>
        </authorList>
    </citation>
    <scope>NUCLEOTIDE SEQUENCE</scope>
</reference>
<gene>
    <name evidence="1" type="ORF">LCGC14_0026520</name>
</gene>
<evidence type="ECO:0000313" key="1">
    <source>
        <dbReference type="EMBL" id="KKO10120.1"/>
    </source>
</evidence>
<protein>
    <submittedName>
        <fullName evidence="1">Uncharacterized protein</fullName>
    </submittedName>
</protein>